<dbReference type="EMBL" id="HBHX01032273">
    <property type="protein sequence ID" value="CAE0117268.1"/>
    <property type="molecule type" value="Transcribed_RNA"/>
</dbReference>
<evidence type="ECO:0000313" key="1">
    <source>
        <dbReference type="EMBL" id="CAE0117268.1"/>
    </source>
</evidence>
<dbReference type="AlphaFoldDB" id="A0A7S3EZ90"/>
<sequence length="149" mass="16496">MLLGVVPLRAECKWAVRRCLLSSAGVLSGERIKETLHAIHAHEHTSEYLLPHVCFAVRCDPRETGALDGKVMRAIERARSICASGLVCRCLPLCPFLSFAIPPTRTHPAHCCLPTGPQRSLKDNNLTEQAKDMLRASNAERDSPIKIEF</sequence>
<protein>
    <submittedName>
        <fullName evidence="1">Uncharacterized protein</fullName>
    </submittedName>
</protein>
<proteinExistence type="predicted"/>
<accession>A0A7S3EZ90</accession>
<organism evidence="1">
    <name type="scientific">Haptolina ericina</name>
    <dbReference type="NCBI Taxonomy" id="156174"/>
    <lineage>
        <taxon>Eukaryota</taxon>
        <taxon>Haptista</taxon>
        <taxon>Haptophyta</taxon>
        <taxon>Prymnesiophyceae</taxon>
        <taxon>Prymnesiales</taxon>
        <taxon>Prymnesiaceae</taxon>
        <taxon>Haptolina</taxon>
    </lineage>
</organism>
<gene>
    <name evidence="1" type="ORF">HERI1096_LOCUS17967</name>
</gene>
<name>A0A7S3EZ90_9EUKA</name>
<reference evidence="1" key="1">
    <citation type="submission" date="2021-01" db="EMBL/GenBank/DDBJ databases">
        <authorList>
            <person name="Corre E."/>
            <person name="Pelletier E."/>
            <person name="Niang G."/>
            <person name="Scheremetjew M."/>
            <person name="Finn R."/>
            <person name="Kale V."/>
            <person name="Holt S."/>
            <person name="Cochrane G."/>
            <person name="Meng A."/>
            <person name="Brown T."/>
            <person name="Cohen L."/>
        </authorList>
    </citation>
    <scope>NUCLEOTIDE SEQUENCE</scope>
    <source>
        <strain evidence="1">CCMP281</strain>
    </source>
</reference>